<dbReference type="RefSeq" id="WP_253840092.1">
    <property type="nucleotide sequence ID" value="NZ_BAAAVC010000005.1"/>
</dbReference>
<protein>
    <submittedName>
        <fullName evidence="2">Uncharacterized protein</fullName>
    </submittedName>
</protein>
<keyword evidence="3" id="KW-1185">Reference proteome</keyword>
<evidence type="ECO:0000313" key="2">
    <source>
        <dbReference type="EMBL" id="GLW94102.1"/>
    </source>
</evidence>
<accession>A0A9W6QT35</accession>
<dbReference type="AlphaFoldDB" id="A0A9W6QT35"/>
<sequence length="72" mass="7572">MSTETISHQAGPGSGPTLPTAPCSVVWSHGHAYVLEYTGGAGRWVGLDAFGRPTALTPAALERQGWTQHREG</sequence>
<name>A0A9W6QT35_9PSEU</name>
<comment type="caution">
    <text evidence="2">The sequence shown here is derived from an EMBL/GenBank/DDBJ whole genome shotgun (WGS) entry which is preliminary data.</text>
</comment>
<proteinExistence type="predicted"/>
<evidence type="ECO:0000256" key="1">
    <source>
        <dbReference type="SAM" id="MobiDB-lite"/>
    </source>
</evidence>
<dbReference type="Proteomes" id="UP001165042">
    <property type="component" value="Unassembled WGS sequence"/>
</dbReference>
<reference evidence="2" key="1">
    <citation type="submission" date="2023-02" db="EMBL/GenBank/DDBJ databases">
        <title>Actinokineospora globicatena NBRC 15670.</title>
        <authorList>
            <person name="Ichikawa N."/>
            <person name="Sato H."/>
            <person name="Tonouchi N."/>
        </authorList>
    </citation>
    <scope>NUCLEOTIDE SEQUENCE</scope>
    <source>
        <strain evidence="2">NBRC 15670</strain>
    </source>
</reference>
<gene>
    <name evidence="2" type="ORF">Aglo03_49180</name>
</gene>
<feature type="region of interest" description="Disordered" evidence="1">
    <location>
        <begin position="1"/>
        <end position="20"/>
    </location>
</feature>
<organism evidence="2 3">
    <name type="scientific">Actinokineospora globicatena</name>
    <dbReference type="NCBI Taxonomy" id="103729"/>
    <lineage>
        <taxon>Bacteria</taxon>
        <taxon>Bacillati</taxon>
        <taxon>Actinomycetota</taxon>
        <taxon>Actinomycetes</taxon>
        <taxon>Pseudonocardiales</taxon>
        <taxon>Pseudonocardiaceae</taxon>
        <taxon>Actinokineospora</taxon>
    </lineage>
</organism>
<evidence type="ECO:0000313" key="3">
    <source>
        <dbReference type="Proteomes" id="UP001165042"/>
    </source>
</evidence>
<dbReference type="EMBL" id="BSSD01000008">
    <property type="protein sequence ID" value="GLW94102.1"/>
    <property type="molecule type" value="Genomic_DNA"/>
</dbReference>